<comment type="similarity">
    <text evidence="1">Belongs to the QNG1 protein family.</text>
</comment>
<dbReference type="GO" id="GO:0006400">
    <property type="term" value="P:tRNA modification"/>
    <property type="evidence" value="ECO:0007669"/>
    <property type="project" value="TreeGrafter"/>
</dbReference>
<dbReference type="EC" id="3.2.2.-" evidence="1"/>
<proteinExistence type="inferred from homology"/>
<evidence type="ECO:0000313" key="3">
    <source>
        <dbReference type="Proteomes" id="UP000620104"/>
    </source>
</evidence>
<dbReference type="InterPro" id="IPR019438">
    <property type="entry name" value="Q_salvage"/>
</dbReference>
<dbReference type="PANTHER" id="PTHR21314">
    <property type="entry name" value="QUEUOSINE 5'-PHOSPHATE N-GLYCOSYLASE_HYDROLASE-RELATED"/>
    <property type="match status" value="1"/>
</dbReference>
<dbReference type="EMBL" id="BLZA01000011">
    <property type="protein sequence ID" value="GHJ85516.1"/>
    <property type="molecule type" value="Genomic_DNA"/>
</dbReference>
<accession>A0A8H3TQG6</accession>
<sequence>MASPAPFPPSGQFIANVRSTARTVRQAANIKINTSAIDALLSAVPQATFDRLKNQHGVSFPLKFTSLQDEVNFLAVLALLNTLSGYREPFHTATGQGAYQNVVKLLFGLYITQPADEGESLLSARGLAGLGAETVEQIWNVSSYQERPHESLPGVTVGHRGGDMHDAVQLVVGCCNETGRILLDAGYGSLGEYVMRVIGEAEGKIDVEGDVAAADYIVEKIVTLIPGFRDMSTVLDPPQPIYIFKKAFFLIFAIYQRLLLRRSDGPLTRVPRMPNPAVLPMFVDNVLPTMCLHLGLIDASESTVPTLQAWARSDAAYKAAQTGVLAGGKSVKEGPRLTAEEAYVVRAAALDAGQVAVERAAGALGAREGLEWLRGMTEADFDGYLWSVAKDDPALRRVPRMVERDTIMY</sequence>
<evidence type="ECO:0000256" key="1">
    <source>
        <dbReference type="RuleBase" id="RU365002"/>
    </source>
</evidence>
<name>A0A8H3TQG6_9TREE</name>
<comment type="function">
    <text evidence="1">Catalyzes the hydrolysis of queuosine 5'-phosphate, releasing the nucleobase queuine (q). Is required for salvage of queuine from exogenous queuosine (Q) that is imported and then converted to queuosine 5'-phosphate intracellularly.</text>
</comment>
<evidence type="ECO:0000313" key="2">
    <source>
        <dbReference type="EMBL" id="GHJ85516.1"/>
    </source>
</evidence>
<comment type="catalytic activity">
    <reaction evidence="1">
        <text>queuosine 5'-phosphate + H2O = queuine + D-ribose 5-phosphate</text>
        <dbReference type="Rhea" id="RHEA:75387"/>
        <dbReference type="ChEBI" id="CHEBI:15377"/>
        <dbReference type="ChEBI" id="CHEBI:17433"/>
        <dbReference type="ChEBI" id="CHEBI:78346"/>
        <dbReference type="ChEBI" id="CHEBI:194371"/>
    </reaction>
    <physiologicalReaction direction="left-to-right" evidence="1">
        <dbReference type="Rhea" id="RHEA:75388"/>
    </physiologicalReaction>
</comment>
<dbReference type="Proteomes" id="UP000620104">
    <property type="component" value="Unassembled WGS sequence"/>
</dbReference>
<protein>
    <recommendedName>
        <fullName evidence="1">Queuosine 5'-phosphate N-glycosylase/hydrolase</fullName>
        <ecNumber evidence="1">3.2.2.-</ecNumber>
    </recommendedName>
    <alternativeName>
        <fullName evidence="1">Queuosine-nucleotide N-glycosylase/hydrolase</fullName>
    </alternativeName>
</protein>
<dbReference type="PANTHER" id="PTHR21314:SF1">
    <property type="entry name" value="QUEUOSINE SALVAGE PROTEIN"/>
    <property type="match status" value="1"/>
</dbReference>
<dbReference type="AlphaFoldDB" id="A0A8H3TQG6"/>
<reference evidence="2" key="1">
    <citation type="submission" date="2020-07" db="EMBL/GenBank/DDBJ databases">
        <title>Draft Genome Sequence of a Deep-Sea Yeast, Naganishia (Cryptococcus) liquefaciens strain N6.</title>
        <authorList>
            <person name="Han Y.W."/>
            <person name="Kajitani R."/>
            <person name="Morimoto H."/>
            <person name="Parhat M."/>
            <person name="Tsubouchi H."/>
            <person name="Bakenova O."/>
            <person name="Ogata M."/>
            <person name="Argunhan B."/>
            <person name="Aoki R."/>
            <person name="Kajiwara S."/>
            <person name="Itoh T."/>
            <person name="Iwasaki H."/>
        </authorList>
    </citation>
    <scope>NUCLEOTIDE SEQUENCE</scope>
    <source>
        <strain evidence="2">N6</strain>
    </source>
</reference>
<dbReference type="OrthoDB" id="416777at2759"/>
<keyword evidence="1" id="KW-0378">Hydrolase</keyword>
<dbReference type="GO" id="GO:0016787">
    <property type="term" value="F:hydrolase activity"/>
    <property type="evidence" value="ECO:0007669"/>
    <property type="project" value="UniProtKB-KW"/>
</dbReference>
<comment type="caution">
    <text evidence="2">The sequence shown here is derived from an EMBL/GenBank/DDBJ whole genome shotgun (WGS) entry which is preliminary data.</text>
</comment>
<organism evidence="2 3">
    <name type="scientific">Naganishia liquefaciens</name>
    <dbReference type="NCBI Taxonomy" id="104408"/>
    <lineage>
        <taxon>Eukaryota</taxon>
        <taxon>Fungi</taxon>
        <taxon>Dikarya</taxon>
        <taxon>Basidiomycota</taxon>
        <taxon>Agaricomycotina</taxon>
        <taxon>Tremellomycetes</taxon>
        <taxon>Filobasidiales</taxon>
        <taxon>Filobasidiaceae</taxon>
        <taxon>Naganishia</taxon>
    </lineage>
</organism>
<gene>
    <name evidence="2" type="ORF">NliqN6_1918</name>
</gene>
<keyword evidence="3" id="KW-1185">Reference proteome</keyword>